<accession>A0A5N4CF98</accession>
<feature type="region of interest" description="Disordered" evidence="1">
    <location>
        <begin position="1"/>
        <end position="43"/>
    </location>
</feature>
<proteinExistence type="predicted"/>
<protein>
    <submittedName>
        <fullName evidence="2">PH and SEC7 domain-containing protein 3</fullName>
    </submittedName>
</protein>
<evidence type="ECO:0000313" key="2">
    <source>
        <dbReference type="EMBL" id="KAB1257591.1"/>
    </source>
</evidence>
<dbReference type="Proteomes" id="UP000299084">
    <property type="component" value="Unassembled WGS sequence"/>
</dbReference>
<dbReference type="EMBL" id="JWIN03000026">
    <property type="protein sequence ID" value="KAB1257591.1"/>
    <property type="molecule type" value="Genomic_DNA"/>
</dbReference>
<organism evidence="2 3">
    <name type="scientific">Camelus dromedarius</name>
    <name type="common">Dromedary</name>
    <name type="synonym">Arabian camel</name>
    <dbReference type="NCBI Taxonomy" id="9838"/>
    <lineage>
        <taxon>Eukaryota</taxon>
        <taxon>Metazoa</taxon>
        <taxon>Chordata</taxon>
        <taxon>Craniata</taxon>
        <taxon>Vertebrata</taxon>
        <taxon>Euteleostomi</taxon>
        <taxon>Mammalia</taxon>
        <taxon>Eutheria</taxon>
        <taxon>Laurasiatheria</taxon>
        <taxon>Artiodactyla</taxon>
        <taxon>Tylopoda</taxon>
        <taxon>Camelidae</taxon>
        <taxon>Camelus</taxon>
    </lineage>
</organism>
<dbReference type="AlphaFoldDB" id="A0A5N4CF98"/>
<comment type="caution">
    <text evidence="2">The sequence shown here is derived from an EMBL/GenBank/DDBJ whole genome shotgun (WGS) entry which is preliminary data.</text>
</comment>
<feature type="non-terminal residue" evidence="2">
    <location>
        <position position="1"/>
    </location>
</feature>
<keyword evidence="3" id="KW-1185">Reference proteome</keyword>
<dbReference type="STRING" id="9838.ENSCDRP00005028147"/>
<reference evidence="2 3" key="1">
    <citation type="journal article" date="2019" name="Mol. Ecol. Resour.">
        <title>Improving Illumina assemblies with Hi-C and long reads: an example with the North African dromedary.</title>
        <authorList>
            <person name="Elbers J.P."/>
            <person name="Rogers M.F."/>
            <person name="Perelman P.L."/>
            <person name="Proskuryakova A.A."/>
            <person name="Serdyukova N.A."/>
            <person name="Johnson W.E."/>
            <person name="Horin P."/>
            <person name="Corander J."/>
            <person name="Murphy D."/>
            <person name="Burger P.A."/>
        </authorList>
    </citation>
    <scope>NUCLEOTIDE SEQUENCE [LARGE SCALE GENOMIC DNA]</scope>
    <source>
        <strain evidence="2">Drom800</strain>
        <tissue evidence="2">Blood</tissue>
    </source>
</reference>
<name>A0A5N4CF98_CAMDR</name>
<evidence type="ECO:0000313" key="3">
    <source>
        <dbReference type="Proteomes" id="UP000299084"/>
    </source>
</evidence>
<evidence type="ECO:0000256" key="1">
    <source>
        <dbReference type="SAM" id="MobiDB-lite"/>
    </source>
</evidence>
<feature type="compositionally biased region" description="Basic and acidic residues" evidence="1">
    <location>
        <begin position="1"/>
        <end position="38"/>
    </location>
</feature>
<gene>
    <name evidence="2" type="ORF">Cadr_000026383</name>
</gene>
<sequence>GEDEVFLRDNKEHLEKKPGLERDKQRALEQEEPLRGGEDDVLGPGCAEDPTDVYSSQFEAVLDNTSLYYSAGSSETLYSEPDSYFSFEMPLTPMIQQRIKEGGQFLERTPAGGQQDILSVSADGGVVMGCSGGITNGLSGSRSSVYSRGTPEAAFWGRYPSHFHSSRAEAEVRVGRLKTVYSSGAWVWTTGKEGQQTQSYGRSFASGSLKCVTAFYSYLVATARRVSWMAPQTRGARHRVYHTCVQLSGLGALLSVRGPLHWHLWLPPIFQVEC</sequence>